<gene>
    <name evidence="1" type="ORF">L2E82_08535</name>
</gene>
<reference evidence="2" key="1">
    <citation type="journal article" date="2022" name="Mol. Ecol. Resour.">
        <title>The genomes of chicory, endive, great burdock and yacon provide insights into Asteraceae palaeo-polyploidization history and plant inulin production.</title>
        <authorList>
            <person name="Fan W."/>
            <person name="Wang S."/>
            <person name="Wang H."/>
            <person name="Wang A."/>
            <person name="Jiang F."/>
            <person name="Liu H."/>
            <person name="Zhao H."/>
            <person name="Xu D."/>
            <person name="Zhang Y."/>
        </authorList>
    </citation>
    <scope>NUCLEOTIDE SEQUENCE [LARGE SCALE GENOMIC DNA]</scope>
    <source>
        <strain evidence="2">cv. Punajuju</strain>
    </source>
</reference>
<sequence length="123" mass="13098">MSIRPIFLLILAAMVLAPVKATNPTKLTTTDAAPGGPQEDQFKCGGCPCNQPCYTAPPPPPPPPKKPSPTPSLNCPPPPSYIYITGPPGNLYPVDPYSHSSAKRRVWVAPPLLVVVLGMLAFW</sequence>
<name>A0ACB9G7L2_CICIN</name>
<reference evidence="1 2" key="2">
    <citation type="journal article" date="2022" name="Mol. Ecol. Resour.">
        <title>The genomes of chicory, endive, great burdock and yacon provide insights into Asteraceae paleo-polyploidization history and plant inulin production.</title>
        <authorList>
            <person name="Fan W."/>
            <person name="Wang S."/>
            <person name="Wang H."/>
            <person name="Wang A."/>
            <person name="Jiang F."/>
            <person name="Liu H."/>
            <person name="Zhao H."/>
            <person name="Xu D."/>
            <person name="Zhang Y."/>
        </authorList>
    </citation>
    <scope>NUCLEOTIDE SEQUENCE [LARGE SCALE GENOMIC DNA]</scope>
    <source>
        <strain evidence="2">cv. Punajuju</strain>
        <tissue evidence="1">Leaves</tissue>
    </source>
</reference>
<accession>A0ACB9G7L2</accession>
<evidence type="ECO:0000313" key="2">
    <source>
        <dbReference type="Proteomes" id="UP001055811"/>
    </source>
</evidence>
<protein>
    <submittedName>
        <fullName evidence="1">Uncharacterized protein</fullName>
    </submittedName>
</protein>
<keyword evidence="2" id="KW-1185">Reference proteome</keyword>
<dbReference type="Proteomes" id="UP001055811">
    <property type="component" value="Linkage Group LG02"/>
</dbReference>
<proteinExistence type="predicted"/>
<organism evidence="1 2">
    <name type="scientific">Cichorium intybus</name>
    <name type="common">Chicory</name>
    <dbReference type="NCBI Taxonomy" id="13427"/>
    <lineage>
        <taxon>Eukaryota</taxon>
        <taxon>Viridiplantae</taxon>
        <taxon>Streptophyta</taxon>
        <taxon>Embryophyta</taxon>
        <taxon>Tracheophyta</taxon>
        <taxon>Spermatophyta</taxon>
        <taxon>Magnoliopsida</taxon>
        <taxon>eudicotyledons</taxon>
        <taxon>Gunneridae</taxon>
        <taxon>Pentapetalae</taxon>
        <taxon>asterids</taxon>
        <taxon>campanulids</taxon>
        <taxon>Asterales</taxon>
        <taxon>Asteraceae</taxon>
        <taxon>Cichorioideae</taxon>
        <taxon>Cichorieae</taxon>
        <taxon>Cichoriinae</taxon>
        <taxon>Cichorium</taxon>
    </lineage>
</organism>
<evidence type="ECO:0000313" key="1">
    <source>
        <dbReference type="EMBL" id="KAI3779071.1"/>
    </source>
</evidence>
<comment type="caution">
    <text evidence="1">The sequence shown here is derived from an EMBL/GenBank/DDBJ whole genome shotgun (WGS) entry which is preliminary data.</text>
</comment>
<dbReference type="EMBL" id="CM042010">
    <property type="protein sequence ID" value="KAI3779071.1"/>
    <property type="molecule type" value="Genomic_DNA"/>
</dbReference>